<name>A0A930YCY9_9ACTN</name>
<gene>
    <name evidence="1" type="ORF">ISU07_03645</name>
</gene>
<dbReference type="Proteomes" id="UP000640489">
    <property type="component" value="Unassembled WGS sequence"/>
</dbReference>
<proteinExistence type="predicted"/>
<sequence>MPPVAVDEGHDAIGKLVAATRDVESLLAFAAFRLGACPSYEEAARLRATQLIVKVRQSADHLPAREYEEVKTVLKRCAMIFDFRNAVVHALPRRYDNGQAHEVWGLSPPPLEAFPREVLIGAAFAAEAASDYFRACIHLWPLRPITMKVRRAKR</sequence>
<dbReference type="EMBL" id="JADKPN010000001">
    <property type="protein sequence ID" value="MBF4762208.1"/>
    <property type="molecule type" value="Genomic_DNA"/>
</dbReference>
<evidence type="ECO:0008006" key="3">
    <source>
        <dbReference type="Google" id="ProtNLM"/>
    </source>
</evidence>
<evidence type="ECO:0000313" key="2">
    <source>
        <dbReference type="Proteomes" id="UP000640489"/>
    </source>
</evidence>
<reference evidence="1" key="1">
    <citation type="submission" date="2020-11" db="EMBL/GenBank/DDBJ databases">
        <title>Nocardioides sp. nov., isolated from Soil of Cynanchum wilfordii Hemsley rhizosphere.</title>
        <authorList>
            <person name="Lee J.-S."/>
            <person name="Suh M.K."/>
            <person name="Kim J.-S."/>
        </authorList>
    </citation>
    <scope>NUCLEOTIDE SEQUENCE</scope>
    <source>
        <strain evidence="1">KCTC 19275</strain>
    </source>
</reference>
<organism evidence="1 2">
    <name type="scientific">Nocardioides islandensis</name>
    <dbReference type="NCBI Taxonomy" id="433663"/>
    <lineage>
        <taxon>Bacteria</taxon>
        <taxon>Bacillati</taxon>
        <taxon>Actinomycetota</taxon>
        <taxon>Actinomycetes</taxon>
        <taxon>Propionibacteriales</taxon>
        <taxon>Nocardioidaceae</taxon>
        <taxon>Nocardioides</taxon>
    </lineage>
</organism>
<comment type="caution">
    <text evidence="1">The sequence shown here is derived from an EMBL/GenBank/DDBJ whole genome shotgun (WGS) entry which is preliminary data.</text>
</comment>
<evidence type="ECO:0000313" key="1">
    <source>
        <dbReference type="EMBL" id="MBF4762208.1"/>
    </source>
</evidence>
<dbReference type="AlphaFoldDB" id="A0A930YCY9"/>
<dbReference type="RefSeq" id="WP_194705348.1">
    <property type="nucleotide sequence ID" value="NZ_JADKPN010000001.1"/>
</dbReference>
<protein>
    <recommendedName>
        <fullName evidence="3">HEPN domain-containing protein</fullName>
    </recommendedName>
</protein>
<keyword evidence="2" id="KW-1185">Reference proteome</keyword>
<accession>A0A930YCY9</accession>